<dbReference type="GO" id="GO:0007098">
    <property type="term" value="P:centrosome cycle"/>
    <property type="evidence" value="ECO:0007669"/>
    <property type="project" value="TreeGrafter"/>
</dbReference>
<organism evidence="2 3">
    <name type="scientific">Catagonus wagneri</name>
    <name type="common">Chacoan peccary</name>
    <dbReference type="NCBI Taxonomy" id="51154"/>
    <lineage>
        <taxon>Eukaryota</taxon>
        <taxon>Metazoa</taxon>
        <taxon>Chordata</taxon>
        <taxon>Craniata</taxon>
        <taxon>Vertebrata</taxon>
        <taxon>Euteleostomi</taxon>
        <taxon>Mammalia</taxon>
        <taxon>Eutheria</taxon>
        <taxon>Laurasiatheria</taxon>
        <taxon>Artiodactyla</taxon>
        <taxon>Suina</taxon>
        <taxon>Tayassuidae</taxon>
        <taxon>Catagonus</taxon>
    </lineage>
</organism>
<feature type="region of interest" description="Disordered" evidence="1">
    <location>
        <begin position="223"/>
        <end position="263"/>
    </location>
</feature>
<dbReference type="GO" id="GO:1903358">
    <property type="term" value="P:regulation of Golgi organization"/>
    <property type="evidence" value="ECO:0007669"/>
    <property type="project" value="TreeGrafter"/>
</dbReference>
<dbReference type="Proteomes" id="UP000694540">
    <property type="component" value="Unplaced"/>
</dbReference>
<dbReference type="PANTHER" id="PTHR46501">
    <property type="entry name" value="MYOMEGALIN"/>
    <property type="match status" value="1"/>
</dbReference>
<dbReference type="GO" id="GO:0090063">
    <property type="term" value="P:positive regulation of microtubule nucleation"/>
    <property type="evidence" value="ECO:0007669"/>
    <property type="project" value="TreeGrafter"/>
</dbReference>
<dbReference type="GO" id="GO:0060090">
    <property type="term" value="F:molecular adaptor activity"/>
    <property type="evidence" value="ECO:0007669"/>
    <property type="project" value="TreeGrafter"/>
</dbReference>
<evidence type="ECO:0000256" key="1">
    <source>
        <dbReference type="SAM" id="MobiDB-lite"/>
    </source>
</evidence>
<evidence type="ECO:0000313" key="2">
    <source>
        <dbReference type="Ensembl" id="ENSCWAP00000013825.1"/>
    </source>
</evidence>
<feature type="compositionally biased region" description="Low complexity" evidence="1">
    <location>
        <begin position="252"/>
        <end position="263"/>
    </location>
</feature>
<dbReference type="Ensembl" id="ENSCWAT00000015000.1">
    <property type="protein sequence ID" value="ENSCWAP00000013825.1"/>
    <property type="gene ID" value="ENSCWAG00000010702.1"/>
</dbReference>
<sequence>MYQPLERKGSSKRGVNEQKSQPEEAGFSSVFHSGKYSLIQDQLQELTHLQQKIRIGRAVSSLLIQHVMNTVKTFQELFSGNKFDHYVQEHFCEQLAKASQLAENLVSKFSMDDRISKKNQREHMLRNLRILREMHKMDIVTEVIETRQDAQPLTWPQICSSSHAQSAAHCFLNSTSSLLDEQEMRPAVDMANVSAATAADSASLPSNHSEAMSAQPFYPWSGTTQLSWTPDPGHRGSSGPWEEMSPQRRNASENLSSSSSYLPNSKPSGIDLLEKNLAETQNLRQRLEASVFISDRLQERLEYVLSNANQGRGKKGTKTSWFCLHLGSLKRAYGFAIIEHTGVHYYTPPHTQPGEGTRTGTIILTL</sequence>
<feature type="region of interest" description="Disordered" evidence="1">
    <location>
        <begin position="1"/>
        <end position="26"/>
    </location>
</feature>
<reference evidence="2" key="2">
    <citation type="submission" date="2025-09" db="UniProtKB">
        <authorList>
            <consortium name="Ensembl"/>
        </authorList>
    </citation>
    <scope>IDENTIFICATION</scope>
</reference>
<accession>A0A8C3YGU6</accession>
<proteinExistence type="predicted"/>
<dbReference type="AlphaFoldDB" id="A0A8C3YGU6"/>
<reference evidence="2" key="1">
    <citation type="submission" date="2025-08" db="UniProtKB">
        <authorList>
            <consortium name="Ensembl"/>
        </authorList>
    </citation>
    <scope>IDENTIFICATION</scope>
</reference>
<dbReference type="InterPro" id="IPR052593">
    <property type="entry name" value="MT-associated_AKAP9-binding"/>
</dbReference>
<evidence type="ECO:0000313" key="3">
    <source>
        <dbReference type="Proteomes" id="UP000694540"/>
    </source>
</evidence>
<feature type="compositionally biased region" description="Basic and acidic residues" evidence="1">
    <location>
        <begin position="1"/>
        <end position="22"/>
    </location>
</feature>
<dbReference type="GeneTree" id="ENSGT00950000183190"/>
<name>A0A8C3YGU6_9CETA</name>
<dbReference type="PANTHER" id="PTHR46501:SF2">
    <property type="entry name" value="MYOMEGALIN"/>
    <property type="match status" value="1"/>
</dbReference>
<protein>
    <submittedName>
        <fullName evidence="2">Uncharacterized protein</fullName>
    </submittedName>
</protein>
<dbReference type="GO" id="GO:0005794">
    <property type="term" value="C:Golgi apparatus"/>
    <property type="evidence" value="ECO:0007669"/>
    <property type="project" value="TreeGrafter"/>
</dbReference>
<keyword evidence="3" id="KW-1185">Reference proteome</keyword>
<dbReference type="GO" id="GO:0005813">
    <property type="term" value="C:centrosome"/>
    <property type="evidence" value="ECO:0007669"/>
    <property type="project" value="TreeGrafter"/>
</dbReference>